<dbReference type="InterPro" id="IPR011991">
    <property type="entry name" value="ArsR-like_HTH"/>
</dbReference>
<keyword evidence="2" id="KW-0238">DNA-binding</keyword>
<name>A0A7Z7IJI1_9MYCO</name>
<dbReference type="Gene3D" id="1.10.10.10">
    <property type="entry name" value="Winged helix-like DNA-binding domain superfamily/Winged helix DNA-binding domain"/>
    <property type="match status" value="1"/>
</dbReference>
<keyword evidence="3" id="KW-0804">Transcription</keyword>
<feature type="domain" description="HTH hxlR-type" evidence="4">
    <location>
        <begin position="13"/>
        <end position="110"/>
    </location>
</feature>
<dbReference type="InterPro" id="IPR036388">
    <property type="entry name" value="WH-like_DNA-bd_sf"/>
</dbReference>
<dbReference type="PROSITE" id="PS51118">
    <property type="entry name" value="HTH_HXLR"/>
    <property type="match status" value="1"/>
</dbReference>
<sequence>MPKGPWRGYARFCPLARALDVVGERWTLVIIQELLARPRRYGELLGRLPGIGTSVLADRLRRLELAGLVARQPGAIGAGVVYTLTERGRALDDALCALRRWGVGYLADPAADGAAEHCFDVTYVDGIQTVADGQFQLVVDDRPTTLRFAAGRLRQEPGAATGAELIVRTTSAFLDRWAAGELGWDDGRASGDVIVDGPPEAWPRWLAATGYLLHVESETTDA</sequence>
<keyword evidence="1" id="KW-0805">Transcription regulation</keyword>
<protein>
    <submittedName>
        <fullName evidence="5">HTH-type transcriptional regulator YodB</fullName>
    </submittedName>
</protein>
<reference evidence="5 6" key="1">
    <citation type="submission" date="2017-10" db="EMBL/GenBank/DDBJ databases">
        <authorList>
            <consortium name="Urmite Genomes"/>
        </authorList>
    </citation>
    <scope>NUCLEOTIDE SEQUENCE [LARGE SCALE GENOMIC DNA]</scope>
    <source>
        <strain evidence="5 6">FB-527</strain>
    </source>
</reference>
<dbReference type="InterPro" id="IPR002577">
    <property type="entry name" value="HTH_HxlR"/>
</dbReference>
<dbReference type="PANTHER" id="PTHR33204:SF18">
    <property type="entry name" value="TRANSCRIPTIONAL REGULATORY PROTEIN"/>
    <property type="match status" value="1"/>
</dbReference>
<organism evidence="5 6">
    <name type="scientific">Mycobacterium simulans</name>
    <dbReference type="NCBI Taxonomy" id="627089"/>
    <lineage>
        <taxon>Bacteria</taxon>
        <taxon>Bacillati</taxon>
        <taxon>Actinomycetota</taxon>
        <taxon>Actinomycetes</taxon>
        <taxon>Mycobacteriales</taxon>
        <taxon>Mycobacteriaceae</taxon>
        <taxon>Mycobacterium</taxon>
    </lineage>
</organism>
<evidence type="ECO:0000313" key="6">
    <source>
        <dbReference type="Proteomes" id="UP000554965"/>
    </source>
</evidence>
<dbReference type="Pfam" id="PF01638">
    <property type="entry name" value="HxlR"/>
    <property type="match status" value="1"/>
</dbReference>
<keyword evidence="6" id="KW-1185">Reference proteome</keyword>
<dbReference type="InterPro" id="IPR036390">
    <property type="entry name" value="WH_DNA-bd_sf"/>
</dbReference>
<dbReference type="SUPFAM" id="SSF46785">
    <property type="entry name" value="Winged helix' DNA-binding domain"/>
    <property type="match status" value="1"/>
</dbReference>
<evidence type="ECO:0000259" key="4">
    <source>
        <dbReference type="PROSITE" id="PS51118"/>
    </source>
</evidence>
<proteinExistence type="predicted"/>
<dbReference type="CDD" id="cd00090">
    <property type="entry name" value="HTH_ARSR"/>
    <property type="match status" value="1"/>
</dbReference>
<evidence type="ECO:0000256" key="3">
    <source>
        <dbReference type="ARBA" id="ARBA00023163"/>
    </source>
</evidence>
<evidence type="ECO:0000313" key="5">
    <source>
        <dbReference type="EMBL" id="SOJ53818.1"/>
    </source>
</evidence>
<dbReference type="PANTHER" id="PTHR33204">
    <property type="entry name" value="TRANSCRIPTIONAL REGULATOR, MARR FAMILY"/>
    <property type="match status" value="1"/>
</dbReference>
<comment type="caution">
    <text evidence="5">The sequence shown here is derived from an EMBL/GenBank/DDBJ whole genome shotgun (WGS) entry which is preliminary data.</text>
</comment>
<dbReference type="Proteomes" id="UP000554965">
    <property type="component" value="Unassembled WGS sequence"/>
</dbReference>
<dbReference type="AlphaFoldDB" id="A0A7Z7IJI1"/>
<dbReference type="RefSeq" id="WP_186241991.1">
    <property type="nucleotide sequence ID" value="NZ_OCTY01000002.1"/>
</dbReference>
<dbReference type="GO" id="GO:0003677">
    <property type="term" value="F:DNA binding"/>
    <property type="evidence" value="ECO:0007669"/>
    <property type="project" value="UniProtKB-KW"/>
</dbReference>
<accession>A0A7Z7IJI1</accession>
<evidence type="ECO:0000256" key="2">
    <source>
        <dbReference type="ARBA" id="ARBA00023125"/>
    </source>
</evidence>
<evidence type="ECO:0000256" key="1">
    <source>
        <dbReference type="ARBA" id="ARBA00023015"/>
    </source>
</evidence>
<dbReference type="EMBL" id="OCTY01000002">
    <property type="protein sequence ID" value="SOJ53818.1"/>
    <property type="molecule type" value="Genomic_DNA"/>
</dbReference>
<gene>
    <name evidence="5" type="primary">yodB_2</name>
    <name evidence="5" type="ORF">MSIMFB_01315</name>
</gene>